<dbReference type="FunFam" id="3.40.50.300:FF:001389">
    <property type="entry name" value="ATP-dependent DNA helicase RecQ"/>
    <property type="match status" value="1"/>
</dbReference>
<dbReference type="GO" id="GO:0043590">
    <property type="term" value="C:bacterial nucleoid"/>
    <property type="evidence" value="ECO:0007669"/>
    <property type="project" value="TreeGrafter"/>
</dbReference>
<sequence length="607" mass="67573">MDKRQALKKHFGYTTFRQGQEGLIDQILSGRDVLGIMPTGGGKSICYQLPALLSEGTAIVVSPLISLMKDQVDGLLENGVPSTYINSSLSPEELSRREEAILEGRCKLVYVAPERLDTRDFLAIASRIRISLVAVDEAHCISQWGHDFRPSYKEIPRFIRKLPQRPPVAAFTATATRFVKEEIKSLLELDSPYEVATGFDRPNLFYKVAKPQNKLRYVADYVEGQHPDGAGIIFCATRKAVESLAKELQKKGHSVEAYHAGFESEQRKAVQENFMFDRTRIIVATNAFGMGIDKPDVRFVIHYNMPKNMEAYYQEAGRAGRDGGDSECILLYSPADIVKQKLIIANNAEMGATDRDDLLRGNLQTLVNHCHTQECLRASILGYFGESQEVENCGRCGNCLDESEQVDMTTEAQKILSCIYRTNQRYGAGTIIKVLRGSKDKRIQDLGLDGQSTYGIMADRSEGLIKEIIMHLIAQGFVQMAGGAYPTLALSQASRQLLKGEARFHLRQERLDAAEPGKKGKPRRSREDGSLSEAASGLYAHLVSIRKKLAEERQLPAYLVFGNATLLEMAQAAPRNREEMLEVKGVGEKKFESYGPIFLEGIRAYGG</sequence>
<dbReference type="InterPro" id="IPR032284">
    <property type="entry name" value="RecQ_Zn-bd"/>
</dbReference>
<dbReference type="SMART" id="SM00487">
    <property type="entry name" value="DEXDc"/>
    <property type="match status" value="1"/>
</dbReference>
<proteinExistence type="inferred from homology"/>
<evidence type="ECO:0000256" key="4">
    <source>
        <dbReference type="ARBA" id="ARBA00022723"/>
    </source>
</evidence>
<dbReference type="Pfam" id="PF09382">
    <property type="entry name" value="RQC"/>
    <property type="match status" value="1"/>
</dbReference>
<dbReference type="GO" id="GO:0006310">
    <property type="term" value="P:DNA recombination"/>
    <property type="evidence" value="ECO:0007669"/>
    <property type="project" value="UniProtKB-UniRule"/>
</dbReference>
<dbReference type="AlphaFoldDB" id="A0A7X5HXH1"/>
<evidence type="ECO:0000256" key="3">
    <source>
        <dbReference type="ARBA" id="ARBA00005446"/>
    </source>
</evidence>
<evidence type="ECO:0000256" key="10">
    <source>
        <dbReference type="ARBA" id="ARBA00022840"/>
    </source>
</evidence>
<dbReference type="GO" id="GO:0043138">
    <property type="term" value="F:3'-5' DNA helicase activity"/>
    <property type="evidence" value="ECO:0007669"/>
    <property type="project" value="UniProtKB-EC"/>
</dbReference>
<accession>A0A7X5HXH1</accession>
<dbReference type="Pfam" id="PF00270">
    <property type="entry name" value="DEAD"/>
    <property type="match status" value="1"/>
</dbReference>
<evidence type="ECO:0000313" key="21">
    <source>
        <dbReference type="EMBL" id="NDL68473.1"/>
    </source>
</evidence>
<dbReference type="GO" id="GO:0006260">
    <property type="term" value="P:DNA replication"/>
    <property type="evidence" value="ECO:0007669"/>
    <property type="project" value="InterPro"/>
</dbReference>
<evidence type="ECO:0000256" key="15">
    <source>
        <dbReference type="ARBA" id="ARBA00034617"/>
    </source>
</evidence>
<dbReference type="FunFam" id="3.40.50.300:FF:000156">
    <property type="entry name" value="ATP-dependent DNA helicase recQ"/>
    <property type="match status" value="1"/>
</dbReference>
<dbReference type="SMART" id="SM00341">
    <property type="entry name" value="HRDC"/>
    <property type="match status" value="1"/>
</dbReference>
<comment type="similarity">
    <text evidence="3">Belongs to the helicase family. RecQ subfamily.</text>
</comment>
<dbReference type="Proteomes" id="UP000461585">
    <property type="component" value="Unassembled WGS sequence"/>
</dbReference>
<evidence type="ECO:0000259" key="19">
    <source>
        <dbReference type="PROSITE" id="PS51192"/>
    </source>
</evidence>
<evidence type="ECO:0000256" key="13">
    <source>
        <dbReference type="ARBA" id="ARBA00023204"/>
    </source>
</evidence>
<dbReference type="Pfam" id="PF00570">
    <property type="entry name" value="HRDC"/>
    <property type="match status" value="1"/>
</dbReference>
<keyword evidence="10" id="KW-0067">ATP-binding</keyword>
<dbReference type="PROSITE" id="PS51192">
    <property type="entry name" value="HELICASE_ATP_BIND_1"/>
    <property type="match status" value="1"/>
</dbReference>
<keyword evidence="9" id="KW-0862">Zinc</keyword>
<dbReference type="InterPro" id="IPR036390">
    <property type="entry name" value="WH_DNA-bd_sf"/>
</dbReference>
<dbReference type="SUPFAM" id="SSF47819">
    <property type="entry name" value="HRDC-like"/>
    <property type="match status" value="1"/>
</dbReference>
<dbReference type="SUPFAM" id="SSF46785">
    <property type="entry name" value="Winged helix' DNA-binding domain"/>
    <property type="match status" value="1"/>
</dbReference>
<evidence type="ECO:0000256" key="9">
    <source>
        <dbReference type="ARBA" id="ARBA00022833"/>
    </source>
</evidence>
<dbReference type="PROSITE" id="PS51194">
    <property type="entry name" value="HELICASE_CTER"/>
    <property type="match status" value="1"/>
</dbReference>
<dbReference type="InterPro" id="IPR044876">
    <property type="entry name" value="HRDC_dom_sf"/>
</dbReference>
<dbReference type="InterPro" id="IPR002121">
    <property type="entry name" value="HRDC_dom"/>
</dbReference>
<dbReference type="PROSITE" id="PS50967">
    <property type="entry name" value="HRDC"/>
    <property type="match status" value="1"/>
</dbReference>
<evidence type="ECO:0000256" key="1">
    <source>
        <dbReference type="ARBA" id="ARBA00001946"/>
    </source>
</evidence>
<dbReference type="EC" id="5.6.2.4" evidence="16"/>
<dbReference type="EMBL" id="JAAEEH010000041">
    <property type="protein sequence ID" value="NDL68473.1"/>
    <property type="molecule type" value="Genomic_DNA"/>
</dbReference>
<comment type="cofactor">
    <cofactor evidence="1">
        <name>Mg(2+)</name>
        <dbReference type="ChEBI" id="CHEBI:18420"/>
    </cofactor>
</comment>
<keyword evidence="14" id="KW-0413">Isomerase</keyword>
<evidence type="ECO:0000256" key="14">
    <source>
        <dbReference type="ARBA" id="ARBA00023235"/>
    </source>
</evidence>
<dbReference type="Pfam" id="PF00271">
    <property type="entry name" value="Helicase_C"/>
    <property type="match status" value="1"/>
</dbReference>
<dbReference type="Pfam" id="PF16124">
    <property type="entry name" value="RecQ_Zn_bind"/>
    <property type="match status" value="1"/>
</dbReference>
<dbReference type="InterPro" id="IPR036388">
    <property type="entry name" value="WH-like_DNA-bd_sf"/>
</dbReference>
<dbReference type="SMART" id="SM00490">
    <property type="entry name" value="HELICc"/>
    <property type="match status" value="1"/>
</dbReference>
<evidence type="ECO:0000256" key="5">
    <source>
        <dbReference type="ARBA" id="ARBA00022741"/>
    </source>
</evidence>
<dbReference type="NCBIfam" id="TIGR01389">
    <property type="entry name" value="recQ"/>
    <property type="match status" value="1"/>
</dbReference>
<dbReference type="InterPro" id="IPR027417">
    <property type="entry name" value="P-loop_NTPase"/>
</dbReference>
<dbReference type="PANTHER" id="PTHR13710:SF105">
    <property type="entry name" value="ATP-DEPENDENT DNA HELICASE Q1"/>
    <property type="match status" value="1"/>
</dbReference>
<keyword evidence="8 21" id="KW-0347">Helicase</keyword>
<dbReference type="GO" id="GO:0009378">
    <property type="term" value="F:four-way junction helicase activity"/>
    <property type="evidence" value="ECO:0007669"/>
    <property type="project" value="TreeGrafter"/>
</dbReference>
<evidence type="ECO:0000259" key="20">
    <source>
        <dbReference type="PROSITE" id="PS51194"/>
    </source>
</evidence>
<dbReference type="InterPro" id="IPR004589">
    <property type="entry name" value="DNA_helicase_ATP-dep_RecQ"/>
</dbReference>
<dbReference type="Gene3D" id="1.10.150.80">
    <property type="entry name" value="HRDC domain"/>
    <property type="match status" value="1"/>
</dbReference>
<dbReference type="CDD" id="cd18794">
    <property type="entry name" value="SF2_C_RecQ"/>
    <property type="match status" value="1"/>
</dbReference>
<dbReference type="GO" id="GO:0030894">
    <property type="term" value="C:replisome"/>
    <property type="evidence" value="ECO:0007669"/>
    <property type="project" value="TreeGrafter"/>
</dbReference>
<keyword evidence="5" id="KW-0547">Nucleotide-binding</keyword>
<dbReference type="Gene3D" id="3.40.50.300">
    <property type="entry name" value="P-loop containing nucleotide triphosphate hydrolases"/>
    <property type="match status" value="2"/>
</dbReference>
<feature type="domain" description="HRDC" evidence="18">
    <location>
        <begin position="532"/>
        <end position="607"/>
    </location>
</feature>
<dbReference type="PANTHER" id="PTHR13710">
    <property type="entry name" value="DNA HELICASE RECQ FAMILY MEMBER"/>
    <property type="match status" value="1"/>
</dbReference>
<dbReference type="NCBIfam" id="TIGR00614">
    <property type="entry name" value="recQ_fam"/>
    <property type="match status" value="1"/>
</dbReference>
<dbReference type="SMART" id="SM00956">
    <property type="entry name" value="RQC"/>
    <property type="match status" value="1"/>
</dbReference>
<keyword evidence="11" id="KW-0238">DNA-binding</keyword>
<reference evidence="21 22" key="1">
    <citation type="submission" date="2020-01" db="EMBL/GenBank/DDBJ databases">
        <title>Anaeroalcalibacter tamaniensis gen. nov., sp. nov., moderately halophilic strictly anaerobic fermenter bacterium from mud volcano of Taman peninsula.</title>
        <authorList>
            <person name="Frolova A."/>
            <person name="Merkel A.Y."/>
            <person name="Slobodkin A.I."/>
        </authorList>
    </citation>
    <scope>NUCLEOTIDE SEQUENCE [LARGE SCALE GENOMIC DNA]</scope>
    <source>
        <strain evidence="21 22">F-3ap</strain>
    </source>
</reference>
<keyword evidence="13" id="KW-0234">DNA repair</keyword>
<keyword evidence="6" id="KW-0227">DNA damage</keyword>
<dbReference type="GO" id="GO:0005524">
    <property type="term" value="F:ATP binding"/>
    <property type="evidence" value="ECO:0007669"/>
    <property type="project" value="UniProtKB-KW"/>
</dbReference>
<organism evidence="21 22">
    <name type="scientific">Anaerotalea alkaliphila</name>
    <dbReference type="NCBI Taxonomy" id="2662126"/>
    <lineage>
        <taxon>Bacteria</taxon>
        <taxon>Bacillati</taxon>
        <taxon>Bacillota</taxon>
        <taxon>Clostridia</taxon>
        <taxon>Eubacteriales</taxon>
        <taxon>Anaerotalea</taxon>
    </lineage>
</organism>
<evidence type="ECO:0000256" key="12">
    <source>
        <dbReference type="ARBA" id="ARBA00023172"/>
    </source>
</evidence>
<evidence type="ECO:0000313" key="22">
    <source>
        <dbReference type="Proteomes" id="UP000461585"/>
    </source>
</evidence>
<protein>
    <recommendedName>
        <fullName evidence="16">DNA helicase RecQ</fullName>
        <ecNumber evidence="16">5.6.2.4</ecNumber>
    </recommendedName>
</protein>
<dbReference type="RefSeq" id="WP_162371195.1">
    <property type="nucleotide sequence ID" value="NZ_JAAEEH010000041.1"/>
</dbReference>
<evidence type="ECO:0000256" key="16">
    <source>
        <dbReference type="NCBIfam" id="TIGR01389"/>
    </source>
</evidence>
<comment type="caution">
    <text evidence="21">The sequence shown here is derived from an EMBL/GenBank/DDBJ whole genome shotgun (WGS) entry which is preliminary data.</text>
</comment>
<dbReference type="SUPFAM" id="SSF52540">
    <property type="entry name" value="P-loop containing nucleoside triphosphate hydrolases"/>
    <property type="match status" value="1"/>
</dbReference>
<gene>
    <name evidence="21" type="primary">recQ</name>
    <name evidence="21" type="ORF">GXN74_12050</name>
</gene>
<evidence type="ECO:0000256" key="8">
    <source>
        <dbReference type="ARBA" id="ARBA00022806"/>
    </source>
</evidence>
<dbReference type="InterPro" id="IPR001650">
    <property type="entry name" value="Helicase_C-like"/>
</dbReference>
<dbReference type="Gene3D" id="1.10.10.10">
    <property type="entry name" value="Winged helix-like DNA-binding domain superfamily/Winged helix DNA-binding domain"/>
    <property type="match status" value="1"/>
</dbReference>
<dbReference type="InterPro" id="IPR006293">
    <property type="entry name" value="DNA_helicase_ATP-dep_RecQ_bac"/>
</dbReference>
<dbReference type="InterPro" id="IPR018982">
    <property type="entry name" value="RQC_domain"/>
</dbReference>
<dbReference type="GO" id="GO:0005737">
    <property type="term" value="C:cytoplasm"/>
    <property type="evidence" value="ECO:0007669"/>
    <property type="project" value="TreeGrafter"/>
</dbReference>
<feature type="compositionally biased region" description="Basic and acidic residues" evidence="17">
    <location>
        <begin position="509"/>
        <end position="518"/>
    </location>
</feature>
<evidence type="ECO:0000256" key="2">
    <source>
        <dbReference type="ARBA" id="ARBA00001947"/>
    </source>
</evidence>
<dbReference type="GO" id="GO:0046872">
    <property type="term" value="F:metal ion binding"/>
    <property type="evidence" value="ECO:0007669"/>
    <property type="project" value="UniProtKB-KW"/>
</dbReference>
<dbReference type="InterPro" id="IPR011545">
    <property type="entry name" value="DEAD/DEAH_box_helicase_dom"/>
</dbReference>
<feature type="domain" description="Helicase ATP-binding" evidence="19">
    <location>
        <begin position="24"/>
        <end position="193"/>
    </location>
</feature>
<keyword evidence="4" id="KW-0479">Metal-binding</keyword>
<dbReference type="GO" id="GO:0006281">
    <property type="term" value="P:DNA repair"/>
    <property type="evidence" value="ECO:0007669"/>
    <property type="project" value="UniProtKB-KW"/>
</dbReference>
<keyword evidence="22" id="KW-1185">Reference proteome</keyword>
<name>A0A7X5HXH1_9FIRM</name>
<evidence type="ECO:0000259" key="18">
    <source>
        <dbReference type="PROSITE" id="PS50967"/>
    </source>
</evidence>
<dbReference type="GO" id="GO:0003677">
    <property type="term" value="F:DNA binding"/>
    <property type="evidence" value="ECO:0007669"/>
    <property type="project" value="UniProtKB-KW"/>
</dbReference>
<keyword evidence="7 21" id="KW-0378">Hydrolase</keyword>
<evidence type="ECO:0000256" key="7">
    <source>
        <dbReference type="ARBA" id="ARBA00022801"/>
    </source>
</evidence>
<evidence type="ECO:0000256" key="6">
    <source>
        <dbReference type="ARBA" id="ARBA00022763"/>
    </source>
</evidence>
<comment type="catalytic activity">
    <reaction evidence="15">
        <text>Couples ATP hydrolysis with the unwinding of duplex DNA by translocating in the 3'-5' direction.</text>
        <dbReference type="EC" id="5.6.2.4"/>
    </reaction>
</comment>
<dbReference type="GO" id="GO:0016787">
    <property type="term" value="F:hydrolase activity"/>
    <property type="evidence" value="ECO:0007669"/>
    <property type="project" value="UniProtKB-KW"/>
</dbReference>
<comment type="cofactor">
    <cofactor evidence="2">
        <name>Zn(2+)</name>
        <dbReference type="ChEBI" id="CHEBI:29105"/>
    </cofactor>
</comment>
<evidence type="ECO:0000256" key="17">
    <source>
        <dbReference type="SAM" id="MobiDB-lite"/>
    </source>
</evidence>
<feature type="domain" description="Helicase C-terminal" evidence="20">
    <location>
        <begin position="214"/>
        <end position="367"/>
    </location>
</feature>
<keyword evidence="12" id="KW-0233">DNA recombination</keyword>
<evidence type="ECO:0000256" key="11">
    <source>
        <dbReference type="ARBA" id="ARBA00023125"/>
    </source>
</evidence>
<dbReference type="GO" id="GO:0009432">
    <property type="term" value="P:SOS response"/>
    <property type="evidence" value="ECO:0007669"/>
    <property type="project" value="UniProtKB-UniRule"/>
</dbReference>
<dbReference type="CDD" id="cd17920">
    <property type="entry name" value="DEXHc_RecQ"/>
    <property type="match status" value="1"/>
</dbReference>
<feature type="region of interest" description="Disordered" evidence="17">
    <location>
        <begin position="509"/>
        <end position="532"/>
    </location>
</feature>
<dbReference type="InterPro" id="IPR010997">
    <property type="entry name" value="HRDC-like_sf"/>
</dbReference>
<dbReference type="InterPro" id="IPR014001">
    <property type="entry name" value="Helicase_ATP-bd"/>
</dbReference>